<dbReference type="AlphaFoldDB" id="A0A194UR37"/>
<evidence type="ECO:0000313" key="3">
    <source>
        <dbReference type="Proteomes" id="UP000078576"/>
    </source>
</evidence>
<evidence type="ECO:0000256" key="1">
    <source>
        <dbReference type="SAM" id="SignalP"/>
    </source>
</evidence>
<name>A0A194UR37_CYTMA</name>
<gene>
    <name evidence="2" type="ORF">VP1G_10617</name>
</gene>
<feature type="signal peptide" evidence="1">
    <location>
        <begin position="1"/>
        <end position="22"/>
    </location>
</feature>
<feature type="chain" id="PRO_5008265770" evidence="1">
    <location>
        <begin position="23"/>
        <end position="256"/>
    </location>
</feature>
<protein>
    <submittedName>
        <fullName evidence="2">Uncharacterized protein</fullName>
    </submittedName>
</protein>
<accession>A0A194UR37</accession>
<dbReference type="EMBL" id="KN714671">
    <property type="protein sequence ID" value="KUI54113.1"/>
    <property type="molecule type" value="Genomic_DNA"/>
</dbReference>
<keyword evidence="1" id="KW-0732">Signal</keyword>
<proteinExistence type="predicted"/>
<evidence type="ECO:0000313" key="2">
    <source>
        <dbReference type="EMBL" id="KUI54113.1"/>
    </source>
</evidence>
<reference evidence="3" key="1">
    <citation type="submission" date="2014-12" db="EMBL/GenBank/DDBJ databases">
        <title>Genome Sequence of Valsa Canker Pathogens Uncovers a Specific Adaption of Colonization on Woody Bark.</title>
        <authorList>
            <person name="Yin Z."/>
            <person name="Liu H."/>
            <person name="Gao X."/>
            <person name="Li Z."/>
            <person name="Song N."/>
            <person name="Ke X."/>
            <person name="Dai Q."/>
            <person name="Wu Y."/>
            <person name="Sun Y."/>
            <person name="Xu J.-R."/>
            <person name="Kang Z.K."/>
            <person name="Wang L."/>
            <person name="Huang L."/>
        </authorList>
    </citation>
    <scope>NUCLEOTIDE SEQUENCE [LARGE SCALE GENOMIC DNA]</scope>
    <source>
        <strain evidence="3">SXYL134</strain>
    </source>
</reference>
<sequence length="256" mass="27709">MNLDQCSSLIIVWLSTFAISSALTLATLAPAKDSAPSARLESAGGTQLVVVGLCTVRNASPMFAPFPLSFHAPDVGDWRPGPAPTPDAVDSARLEPGLLGLLLHLLGLLRGLLGDALVLRRPAAVPDRLRQLVRVLLRGGLLPLGRGRRVQRRGRVRRLVLGLLVLGHGRDGPLGRLRELVVVDLDVLFELAIFVPLLNLDHVLKEKEAPRGQPRMRALLSTAMSTALKGTRFARRMVSSREVAVTMCMFPAVREV</sequence>
<keyword evidence="3" id="KW-1185">Reference proteome</keyword>
<dbReference type="Proteomes" id="UP000078576">
    <property type="component" value="Unassembled WGS sequence"/>
</dbReference>
<organism evidence="2 3">
    <name type="scientific">Cytospora mali</name>
    <name type="common">Apple Valsa canker fungus</name>
    <name type="synonym">Valsa mali</name>
    <dbReference type="NCBI Taxonomy" id="578113"/>
    <lineage>
        <taxon>Eukaryota</taxon>
        <taxon>Fungi</taxon>
        <taxon>Dikarya</taxon>
        <taxon>Ascomycota</taxon>
        <taxon>Pezizomycotina</taxon>
        <taxon>Sordariomycetes</taxon>
        <taxon>Sordariomycetidae</taxon>
        <taxon>Diaporthales</taxon>
        <taxon>Cytosporaceae</taxon>
        <taxon>Cytospora</taxon>
    </lineage>
</organism>